<dbReference type="Gene3D" id="2.30.38.10">
    <property type="entry name" value="Luciferase, Domain 3"/>
    <property type="match status" value="1"/>
</dbReference>
<dbReference type="FunFam" id="3.30.300.30:FF:000007">
    <property type="entry name" value="4-coumarate--CoA ligase 2"/>
    <property type="match status" value="1"/>
</dbReference>
<sequence>MTFDPPSWVPSLPSDLPDSITVAEFLSQERYGRESIQTARNPFTCGITGESITASKLWERVDSLARAFANVLSWKPNEGSPWDKVVCIFSLNTLDYIPVAHAVHRLSGIVTPANAVYSARELEHQLSSSGAKAIVTCESLLPVALEAARALKFSSSQIFLLPVAGQSLTYPHLSTHDLVYQAKNLPQLEPLQWSRGQGKKQVAFLCYSSGTSGLPKGVMISHYNAIANIVQLSLHEAVGRKQQNVTTQVELGLLPFSHIYGLVFITQTAIFRGDEVVVLPKFNFRTFLEAIETFKIEQLLLVPPIIIQMTRNKAQVAKFNLKSVRSVYSAAAPLGRETVAELHEMFPTWSVCQGYGLTETSPVISTTGENDIFPGSVGSLIPGTRVKIIDQDGNEVQEYEKPGELLCQSPSVALGYLDNSKATSETFIEDADGHWIRTGDEVCIRKAPSGHEHLVILDRIKELIKVKGHQVAPAELEAHLLTHEAVADCAVIQIPDERAGELPKAYVVKSITARSLGDRQVATDIQDYVKQHKAHYKWLQGGVEFIDSIPKSPSGKILRRVIRDMDTAGRKKQAAKI</sequence>
<dbReference type="Gene3D" id="3.40.50.980">
    <property type="match status" value="2"/>
</dbReference>
<evidence type="ECO:0000313" key="4">
    <source>
        <dbReference type="EMBL" id="KAF5598368.1"/>
    </source>
</evidence>
<evidence type="ECO:0000259" key="2">
    <source>
        <dbReference type="Pfam" id="PF00501"/>
    </source>
</evidence>
<feature type="domain" description="AMP-dependent synthetase/ligase" evidence="2">
    <location>
        <begin position="48"/>
        <end position="417"/>
    </location>
</feature>
<dbReference type="PANTHER" id="PTHR24096">
    <property type="entry name" value="LONG-CHAIN-FATTY-ACID--COA LIGASE"/>
    <property type="match status" value="1"/>
</dbReference>
<accession>A0A8H5UU74</accession>
<dbReference type="Proteomes" id="UP000546213">
    <property type="component" value="Unassembled WGS sequence"/>
</dbReference>
<evidence type="ECO:0000256" key="1">
    <source>
        <dbReference type="ARBA" id="ARBA00006432"/>
    </source>
</evidence>
<dbReference type="Pfam" id="PF00501">
    <property type="entry name" value="AMP-binding"/>
    <property type="match status" value="1"/>
</dbReference>
<dbReference type="GO" id="GO:0016405">
    <property type="term" value="F:CoA-ligase activity"/>
    <property type="evidence" value="ECO:0007669"/>
    <property type="project" value="TreeGrafter"/>
</dbReference>
<name>A0A8H5UU74_9HYPO</name>
<feature type="domain" description="AMP-binding enzyme C-terminal" evidence="3">
    <location>
        <begin position="475"/>
        <end position="556"/>
    </location>
</feature>
<dbReference type="InterPro" id="IPR020845">
    <property type="entry name" value="AMP-binding_CS"/>
</dbReference>
<dbReference type="OrthoDB" id="6509636at2759"/>
<proteinExistence type="inferred from homology"/>
<dbReference type="InterPro" id="IPR045851">
    <property type="entry name" value="AMP-bd_C_sf"/>
</dbReference>
<dbReference type="Gene3D" id="3.30.300.30">
    <property type="match status" value="1"/>
</dbReference>
<dbReference type="InterPro" id="IPR025110">
    <property type="entry name" value="AMP-bd_C"/>
</dbReference>
<evidence type="ECO:0000313" key="5">
    <source>
        <dbReference type="Proteomes" id="UP000546213"/>
    </source>
</evidence>
<dbReference type="EMBL" id="JAAOAS010000064">
    <property type="protein sequence ID" value="KAF5598368.1"/>
    <property type="molecule type" value="Genomic_DNA"/>
</dbReference>
<gene>
    <name evidence="4" type="ORF">FPCIR_3191</name>
</gene>
<dbReference type="InterPro" id="IPR000873">
    <property type="entry name" value="AMP-dep_synth/lig_dom"/>
</dbReference>
<dbReference type="PANTHER" id="PTHR24096:SF422">
    <property type="entry name" value="BCDNA.GH02901"/>
    <property type="match status" value="1"/>
</dbReference>
<dbReference type="PROSITE" id="PS00455">
    <property type="entry name" value="AMP_BINDING"/>
    <property type="match status" value="1"/>
</dbReference>
<dbReference type="AlphaFoldDB" id="A0A8H5UU74"/>
<comment type="similarity">
    <text evidence="1">Belongs to the ATP-dependent AMP-binding enzyme family.</text>
</comment>
<organism evidence="4 5">
    <name type="scientific">Fusarium pseudocircinatum</name>
    <dbReference type="NCBI Taxonomy" id="56676"/>
    <lineage>
        <taxon>Eukaryota</taxon>
        <taxon>Fungi</taxon>
        <taxon>Dikarya</taxon>
        <taxon>Ascomycota</taxon>
        <taxon>Pezizomycotina</taxon>
        <taxon>Sordariomycetes</taxon>
        <taxon>Hypocreomycetidae</taxon>
        <taxon>Hypocreales</taxon>
        <taxon>Nectriaceae</taxon>
        <taxon>Fusarium</taxon>
        <taxon>Fusarium fujikuroi species complex</taxon>
    </lineage>
</organism>
<dbReference type="Pfam" id="PF13193">
    <property type="entry name" value="AMP-binding_C"/>
    <property type="match status" value="1"/>
</dbReference>
<keyword evidence="5" id="KW-1185">Reference proteome</keyword>
<protein>
    <submittedName>
        <fullName evidence="4">AMP-binding enzyme</fullName>
    </submittedName>
</protein>
<dbReference type="SUPFAM" id="SSF56801">
    <property type="entry name" value="Acetyl-CoA synthetase-like"/>
    <property type="match status" value="1"/>
</dbReference>
<comment type="caution">
    <text evidence="4">The sequence shown here is derived from an EMBL/GenBank/DDBJ whole genome shotgun (WGS) entry which is preliminary data.</text>
</comment>
<evidence type="ECO:0000259" key="3">
    <source>
        <dbReference type="Pfam" id="PF13193"/>
    </source>
</evidence>
<reference evidence="4 5" key="1">
    <citation type="submission" date="2020-05" db="EMBL/GenBank/DDBJ databases">
        <title>Identification and distribution of gene clusters putatively required for synthesis of sphingolipid metabolism inhibitors in phylogenetically diverse species of the filamentous fungus Fusarium.</title>
        <authorList>
            <person name="Kim H.-S."/>
            <person name="Busman M."/>
            <person name="Brown D.W."/>
            <person name="Divon H."/>
            <person name="Uhlig S."/>
            <person name="Proctor R.H."/>
        </authorList>
    </citation>
    <scope>NUCLEOTIDE SEQUENCE [LARGE SCALE GENOMIC DNA]</scope>
    <source>
        <strain evidence="4 5">NRRL 36939</strain>
    </source>
</reference>
<dbReference type="CDD" id="cd05911">
    <property type="entry name" value="Firefly_Luc_like"/>
    <property type="match status" value="1"/>
</dbReference>